<dbReference type="Gene3D" id="3.30.300.210">
    <property type="entry name" value="Nutrient germinant receptor protein C, domain 3"/>
    <property type="match status" value="1"/>
</dbReference>
<accession>A0A0M2T023</accession>
<dbReference type="InterPro" id="IPR046953">
    <property type="entry name" value="Spore_GerAC-like_C"/>
</dbReference>
<proteinExistence type="inferred from homology"/>
<evidence type="ECO:0000256" key="5">
    <source>
        <dbReference type="ARBA" id="ARBA00023136"/>
    </source>
</evidence>
<comment type="subcellular location">
    <subcellularLocation>
        <location evidence="1">Membrane</location>
        <topology evidence="1">Lipid-anchor</topology>
    </subcellularLocation>
</comment>
<keyword evidence="4" id="KW-0732">Signal</keyword>
<evidence type="ECO:0000256" key="3">
    <source>
        <dbReference type="ARBA" id="ARBA00022544"/>
    </source>
</evidence>
<dbReference type="Proteomes" id="UP000034166">
    <property type="component" value="Unassembled WGS sequence"/>
</dbReference>
<dbReference type="GO" id="GO:0016020">
    <property type="term" value="C:membrane"/>
    <property type="evidence" value="ECO:0007669"/>
    <property type="project" value="UniProtKB-SubCell"/>
</dbReference>
<gene>
    <name evidence="10" type="ORF">WQ57_03430</name>
</gene>
<dbReference type="RefSeq" id="WP_046522331.1">
    <property type="nucleotide sequence ID" value="NZ_LAYY01000003.1"/>
</dbReference>
<dbReference type="NCBIfam" id="TIGR02887">
    <property type="entry name" value="spore_ger_x_C"/>
    <property type="match status" value="1"/>
</dbReference>
<evidence type="ECO:0000256" key="4">
    <source>
        <dbReference type="ARBA" id="ARBA00022729"/>
    </source>
</evidence>
<evidence type="ECO:0000256" key="2">
    <source>
        <dbReference type="ARBA" id="ARBA00007886"/>
    </source>
</evidence>
<evidence type="ECO:0000313" key="11">
    <source>
        <dbReference type="Proteomes" id="UP000034166"/>
    </source>
</evidence>
<dbReference type="EMBL" id="LAYY01000003">
    <property type="protein sequence ID" value="KKK39296.1"/>
    <property type="molecule type" value="Genomic_DNA"/>
</dbReference>
<dbReference type="InterPro" id="IPR057336">
    <property type="entry name" value="GerAC_N"/>
</dbReference>
<feature type="domain" description="Spore germination GerAC-like C-terminal" evidence="8">
    <location>
        <begin position="237"/>
        <end position="401"/>
    </location>
</feature>
<dbReference type="Pfam" id="PF25198">
    <property type="entry name" value="Spore_GerAC_N"/>
    <property type="match status" value="1"/>
</dbReference>
<reference evidence="10 11" key="1">
    <citation type="submission" date="2015-04" db="EMBL/GenBank/DDBJ databases">
        <title>Taxonomic description and genome sequence of Bacillus campisalis sp. nov., a novel member of the genus Bacillus isolated from solar saltern.</title>
        <authorList>
            <person name="Mathan Kumar R."/>
            <person name="Kaur G."/>
            <person name="Kumar A."/>
            <person name="Singh N.K."/>
            <person name="Kaur N."/>
            <person name="Kumar N."/>
            <person name="Mayilraj S."/>
        </authorList>
    </citation>
    <scope>NUCLEOTIDE SEQUENCE [LARGE SCALE GENOMIC DNA]</scope>
    <source>
        <strain evidence="10 11">SA2-6</strain>
    </source>
</reference>
<keyword evidence="3" id="KW-0309">Germination</keyword>
<organism evidence="10 11">
    <name type="scientific">Mesobacillus campisalis</name>
    <dbReference type="NCBI Taxonomy" id="1408103"/>
    <lineage>
        <taxon>Bacteria</taxon>
        <taxon>Bacillati</taxon>
        <taxon>Bacillota</taxon>
        <taxon>Bacilli</taxon>
        <taxon>Bacillales</taxon>
        <taxon>Bacillaceae</taxon>
        <taxon>Mesobacillus</taxon>
    </lineage>
</organism>
<keyword evidence="11" id="KW-1185">Reference proteome</keyword>
<evidence type="ECO:0000259" key="9">
    <source>
        <dbReference type="Pfam" id="PF25198"/>
    </source>
</evidence>
<evidence type="ECO:0000256" key="7">
    <source>
        <dbReference type="ARBA" id="ARBA00023288"/>
    </source>
</evidence>
<evidence type="ECO:0000259" key="8">
    <source>
        <dbReference type="Pfam" id="PF05504"/>
    </source>
</evidence>
<comment type="similarity">
    <text evidence="2">Belongs to the GerABKC lipoprotein family.</text>
</comment>
<evidence type="ECO:0000313" key="10">
    <source>
        <dbReference type="EMBL" id="KKK39296.1"/>
    </source>
</evidence>
<dbReference type="PATRIC" id="fig|1408103.3.peg.773"/>
<keyword evidence="7" id="KW-0449">Lipoprotein</keyword>
<dbReference type="GO" id="GO:0009847">
    <property type="term" value="P:spore germination"/>
    <property type="evidence" value="ECO:0007669"/>
    <property type="project" value="InterPro"/>
</dbReference>
<comment type="caution">
    <text evidence="10">The sequence shown here is derived from an EMBL/GenBank/DDBJ whole genome shotgun (WGS) entry which is preliminary data.</text>
</comment>
<dbReference type="InterPro" id="IPR008844">
    <property type="entry name" value="Spore_GerAC-like"/>
</dbReference>
<feature type="domain" description="Spore germination protein N-terminal" evidence="9">
    <location>
        <begin position="25"/>
        <end position="197"/>
    </location>
</feature>
<sequence>MGHLLKIINIVIMLAALFILPGCWDQTGLDKKVFVIGMGMDKAEASGKIEVTYLIANAEAGISQQGGGSQEPSMQTITIRSSDLISVRNTANAVIAREISYDLLQVLVVSEELAREKDFIRFLYNASKDREIKRNAYLMVSKERASDFFTNNKPTMLTRPHKFYENMVNRGIETGLIPDSQLHHFFRITEEDANLFLGMYVTTEVKKDKDKFRANENNVLAGEMKFEGETNNAQFLGAAVFLEGQMIGTFTGVENRIVMLINRAFEATDILSTYPDPFMEGYQMAIRLKKVKDSDVHLDLNKQPPKIRVTLPLVAEVMSDPGMENPAENKKKIDKIRRYLEKEIAAQVKDVVNKTQEEYKAEPFGWSLYARKEFRTLKEYMAFDWMKTYPRMDIEVDVKLRFGEFGRQPKIPTYEGIRD</sequence>
<dbReference type="Pfam" id="PF05504">
    <property type="entry name" value="Spore_GerAC"/>
    <property type="match status" value="1"/>
</dbReference>
<dbReference type="PANTHER" id="PTHR35789">
    <property type="entry name" value="SPORE GERMINATION PROTEIN B3"/>
    <property type="match status" value="1"/>
</dbReference>
<evidence type="ECO:0000256" key="6">
    <source>
        <dbReference type="ARBA" id="ARBA00023139"/>
    </source>
</evidence>
<keyword evidence="5" id="KW-0472">Membrane</keyword>
<dbReference type="AlphaFoldDB" id="A0A0M2T023"/>
<name>A0A0M2T023_9BACI</name>
<keyword evidence="6" id="KW-0564">Palmitate</keyword>
<evidence type="ECO:0000256" key="1">
    <source>
        <dbReference type="ARBA" id="ARBA00004635"/>
    </source>
</evidence>
<dbReference type="OrthoDB" id="9816067at2"/>
<dbReference type="InterPro" id="IPR038501">
    <property type="entry name" value="Spore_GerAC_C_sf"/>
</dbReference>
<dbReference type="PANTHER" id="PTHR35789:SF1">
    <property type="entry name" value="SPORE GERMINATION PROTEIN B3"/>
    <property type="match status" value="1"/>
</dbReference>
<protein>
    <submittedName>
        <fullName evidence="10">Uncharacterized protein</fullName>
    </submittedName>
</protein>